<name>D4AJX7_ARTBC</name>
<comment type="caution">
    <text evidence="1">The sequence shown here is derived from an EMBL/GenBank/DDBJ whole genome shotgun (WGS) entry which is preliminary data.</text>
</comment>
<dbReference type="KEGG" id="abe:ARB_04577"/>
<dbReference type="EMBL" id="ABSU01000001">
    <property type="protein sequence ID" value="EFE37050.1"/>
    <property type="molecule type" value="Genomic_DNA"/>
</dbReference>
<proteinExistence type="predicted"/>
<organism evidence="1 2">
    <name type="scientific">Arthroderma benhamiae (strain ATCC MYA-4681 / CBS 112371)</name>
    <name type="common">Trichophyton mentagrophytes</name>
    <dbReference type="NCBI Taxonomy" id="663331"/>
    <lineage>
        <taxon>Eukaryota</taxon>
        <taxon>Fungi</taxon>
        <taxon>Dikarya</taxon>
        <taxon>Ascomycota</taxon>
        <taxon>Pezizomycotina</taxon>
        <taxon>Eurotiomycetes</taxon>
        <taxon>Eurotiomycetidae</taxon>
        <taxon>Onygenales</taxon>
        <taxon>Arthrodermataceae</taxon>
        <taxon>Trichophyton</taxon>
    </lineage>
</organism>
<protein>
    <submittedName>
        <fullName evidence="1">Uncharacterized protein</fullName>
    </submittedName>
</protein>
<evidence type="ECO:0000313" key="1">
    <source>
        <dbReference type="EMBL" id="EFE37050.1"/>
    </source>
</evidence>
<reference evidence="2" key="1">
    <citation type="journal article" date="2011" name="Genome Biol.">
        <title>Comparative and functional genomics provide insights into the pathogenicity of dermatophytic fungi.</title>
        <authorList>
            <person name="Burmester A."/>
            <person name="Shelest E."/>
            <person name="Gloeckner G."/>
            <person name="Heddergott C."/>
            <person name="Schindler S."/>
            <person name="Staib P."/>
            <person name="Heidel A."/>
            <person name="Felder M."/>
            <person name="Petzold A."/>
            <person name="Szafranski K."/>
            <person name="Feuermann M."/>
            <person name="Pedruzzi I."/>
            <person name="Priebe S."/>
            <person name="Groth M."/>
            <person name="Winkler R."/>
            <person name="Li W."/>
            <person name="Kniemeyer O."/>
            <person name="Schroeckh V."/>
            <person name="Hertweck C."/>
            <person name="Hube B."/>
            <person name="White T.C."/>
            <person name="Platzer M."/>
            <person name="Guthke R."/>
            <person name="Heitman J."/>
            <person name="Woestemeyer J."/>
            <person name="Zipfel P.F."/>
            <person name="Monod M."/>
            <person name="Brakhage A.A."/>
        </authorList>
    </citation>
    <scope>NUCLEOTIDE SEQUENCE [LARGE SCALE GENOMIC DNA]</scope>
    <source>
        <strain evidence="2">ATCC MYA-4681 / CBS 112371</strain>
    </source>
</reference>
<dbReference type="OMA" id="IIDCCYN"/>
<gene>
    <name evidence="1" type="ORF">ARB_04577</name>
</gene>
<evidence type="ECO:0000313" key="2">
    <source>
        <dbReference type="Proteomes" id="UP000008866"/>
    </source>
</evidence>
<keyword evidence="2" id="KW-1185">Reference proteome</keyword>
<dbReference type="HOGENOM" id="CLU_1662075_0_0_1"/>
<dbReference type="RefSeq" id="XP_003017695.1">
    <property type="nucleotide sequence ID" value="XM_003017649.1"/>
</dbReference>
<dbReference type="eggNOG" id="ENOG502RMD1">
    <property type="taxonomic scope" value="Eukaryota"/>
</dbReference>
<accession>D4AJX7</accession>
<dbReference type="AlphaFoldDB" id="D4AJX7"/>
<sequence length="193" mass="20973">MSIKAEIQALHLVASFSSLSSAWVKKTNLHIRIHTMYEQPPHPLKQNLLTYPNHRIVLPKLTTDKMKFTAATIISTVYASTAFASNVSCVYQKGTKGDHIVGLKGAVQAYGGQYHVSGRSGSTFATYGSAKLTLRRTGDHPSVNSYTDATTVANKIQEIIDCCYNHGYTECVGNGDIISFSDGGHINVNVAHN</sequence>
<dbReference type="GeneID" id="9522540"/>
<dbReference type="Proteomes" id="UP000008866">
    <property type="component" value="Unassembled WGS sequence"/>
</dbReference>